<evidence type="ECO:0000313" key="3">
    <source>
        <dbReference type="Proteomes" id="UP000294575"/>
    </source>
</evidence>
<dbReference type="EMBL" id="SNYK01000017">
    <property type="protein sequence ID" value="TDQ34794.1"/>
    <property type="molecule type" value="Genomic_DNA"/>
</dbReference>
<keyword evidence="3" id="KW-1185">Reference proteome</keyword>
<evidence type="ECO:0000313" key="2">
    <source>
        <dbReference type="EMBL" id="TDQ34794.1"/>
    </source>
</evidence>
<comment type="caution">
    <text evidence="2">The sequence shown here is derived from an EMBL/GenBank/DDBJ whole genome shotgun (WGS) entry which is preliminary data.</text>
</comment>
<keyword evidence="1" id="KW-0472">Membrane</keyword>
<feature type="transmembrane region" description="Helical" evidence="1">
    <location>
        <begin position="78"/>
        <end position="96"/>
    </location>
</feature>
<sequence length="249" mass="28229">MFIKTRAILEASESALLGFSSNRSLLKPAQRLFIYPLVYLKVGFGDFTKPMTIWSLVSFTLLVVLILFSSSLEIPNEIFLVSFNACIWGVLLLTMFSTPSSYAFYGATEASVNRVVEILDQNNVHKEVDVELLEENIEKVEKRIEARVGFYKWIIGSFWGLYFLLVNLELRFVGLSGKPISDDFLQSTFESFLYVILFTAFALLAMNSYKRASNMLMANLQYACVEQKARQQLLNKSRQQDASEAVASA</sequence>
<organism evidence="2 3">
    <name type="scientific">Thiopseudomonas denitrificans</name>
    <dbReference type="NCBI Taxonomy" id="1501432"/>
    <lineage>
        <taxon>Bacteria</taxon>
        <taxon>Pseudomonadati</taxon>
        <taxon>Pseudomonadota</taxon>
        <taxon>Gammaproteobacteria</taxon>
        <taxon>Pseudomonadales</taxon>
        <taxon>Pseudomonadaceae</taxon>
        <taxon>Thiopseudomonas</taxon>
    </lineage>
</organism>
<accession>A0A4R6TVD2</accession>
<dbReference type="OrthoDB" id="7064019at2"/>
<feature type="transmembrane region" description="Helical" evidence="1">
    <location>
        <begin position="192"/>
        <end position="209"/>
    </location>
</feature>
<feature type="transmembrane region" description="Helical" evidence="1">
    <location>
        <begin position="51"/>
        <end position="72"/>
    </location>
</feature>
<reference evidence="2 3" key="1">
    <citation type="submission" date="2019-03" db="EMBL/GenBank/DDBJ databases">
        <title>Genomic Encyclopedia of Type Strains, Phase IV (KMG-IV): sequencing the most valuable type-strain genomes for metagenomic binning, comparative biology and taxonomic classification.</title>
        <authorList>
            <person name="Goeker M."/>
        </authorList>
    </citation>
    <scope>NUCLEOTIDE SEQUENCE [LARGE SCALE GENOMIC DNA]</scope>
    <source>
        <strain evidence="2 3">DSM 28679</strain>
    </source>
</reference>
<proteinExistence type="predicted"/>
<dbReference type="AlphaFoldDB" id="A0A4R6TVD2"/>
<gene>
    <name evidence="2" type="ORF">DFQ45_11743</name>
</gene>
<evidence type="ECO:0000256" key="1">
    <source>
        <dbReference type="SAM" id="Phobius"/>
    </source>
</evidence>
<feature type="transmembrane region" description="Helical" evidence="1">
    <location>
        <begin position="150"/>
        <end position="172"/>
    </location>
</feature>
<keyword evidence="1" id="KW-0812">Transmembrane</keyword>
<protein>
    <submittedName>
        <fullName evidence="2">Uncharacterized protein</fullName>
    </submittedName>
</protein>
<dbReference type="Proteomes" id="UP000294575">
    <property type="component" value="Unassembled WGS sequence"/>
</dbReference>
<keyword evidence="1" id="KW-1133">Transmembrane helix</keyword>
<dbReference type="RefSeq" id="WP_133539779.1">
    <property type="nucleotide sequence ID" value="NZ_LNJZ01000009.1"/>
</dbReference>
<name>A0A4R6TVD2_9GAMM</name>